<proteinExistence type="inferred from homology"/>
<keyword evidence="9" id="KW-0012">Acyltransferase</keyword>
<sequence>MGKVERGAASQGFFQNVHWFRGLAILFIVATHANDLLVWPESSSLAQLSQAIIRESSLWFIFIAGFLFLHLAPRHTPSSYFKSKLKNVIMPYLICSVPALALTLTLYPENLPAALTDLTPLKQALVMLLTGSHMAHFWFIPAIALVYLIGPGLLALERRGTLYWLLIPLCLWSLVMSRDGLQLVTGLGLVAAPASKALYMLPAYIAGMAMRRHYDLLDPLIRKHWLPLTAMTSIPFAFLLTGALPGLHWAFAWKLMSAALVLTALGTLPKGLPLRPIETLGTYSFGIYFVHGYALKALSFVLQGQTALADILTADWLGYVLLTTVTALACTLGLVSCRKLLGHRSRYLVGV</sequence>
<feature type="transmembrane region" description="Helical" evidence="7">
    <location>
        <begin position="127"/>
        <end position="149"/>
    </location>
</feature>
<evidence type="ECO:0000256" key="2">
    <source>
        <dbReference type="ARBA" id="ARBA00007400"/>
    </source>
</evidence>
<dbReference type="Proteomes" id="UP001595776">
    <property type="component" value="Unassembled WGS sequence"/>
</dbReference>
<evidence type="ECO:0000256" key="5">
    <source>
        <dbReference type="ARBA" id="ARBA00022989"/>
    </source>
</evidence>
<evidence type="ECO:0000256" key="3">
    <source>
        <dbReference type="ARBA" id="ARBA00022475"/>
    </source>
</evidence>
<evidence type="ECO:0000313" key="10">
    <source>
        <dbReference type="Proteomes" id="UP001595776"/>
    </source>
</evidence>
<comment type="caution">
    <text evidence="9">The sequence shown here is derived from an EMBL/GenBank/DDBJ whole genome shotgun (WGS) entry which is preliminary data.</text>
</comment>
<accession>A0ABV8UG14</accession>
<feature type="transmembrane region" description="Helical" evidence="7">
    <location>
        <begin position="316"/>
        <end position="337"/>
    </location>
</feature>
<keyword evidence="9" id="KW-0808">Transferase</keyword>
<reference evidence="10" key="1">
    <citation type="journal article" date="2019" name="Int. J. Syst. Evol. Microbiol.">
        <title>The Global Catalogue of Microorganisms (GCM) 10K type strain sequencing project: providing services to taxonomists for standard genome sequencing and annotation.</title>
        <authorList>
            <consortium name="The Broad Institute Genomics Platform"/>
            <consortium name="The Broad Institute Genome Sequencing Center for Infectious Disease"/>
            <person name="Wu L."/>
            <person name="Ma J."/>
        </authorList>
    </citation>
    <scope>NUCLEOTIDE SEQUENCE [LARGE SCALE GENOMIC DNA]</scope>
    <source>
        <strain evidence="10">CGMCC 1.15304</strain>
    </source>
</reference>
<evidence type="ECO:0000256" key="7">
    <source>
        <dbReference type="SAM" id="Phobius"/>
    </source>
</evidence>
<dbReference type="GO" id="GO:0016746">
    <property type="term" value="F:acyltransferase activity"/>
    <property type="evidence" value="ECO:0007669"/>
    <property type="project" value="UniProtKB-KW"/>
</dbReference>
<feature type="transmembrane region" description="Helical" evidence="7">
    <location>
        <begin position="225"/>
        <end position="244"/>
    </location>
</feature>
<name>A0ABV8UG14_9PROT</name>
<keyword evidence="3" id="KW-1003">Cell membrane</keyword>
<feature type="transmembrane region" description="Helical" evidence="7">
    <location>
        <begin position="20"/>
        <end position="39"/>
    </location>
</feature>
<keyword evidence="10" id="KW-1185">Reference proteome</keyword>
<dbReference type="EMBL" id="JBHSCR010000036">
    <property type="protein sequence ID" value="MFC4349781.1"/>
    <property type="molecule type" value="Genomic_DNA"/>
</dbReference>
<feature type="transmembrane region" description="Helical" evidence="7">
    <location>
        <begin position="250"/>
        <end position="268"/>
    </location>
</feature>
<dbReference type="RefSeq" id="WP_068144631.1">
    <property type="nucleotide sequence ID" value="NZ_JBHSCR010000036.1"/>
</dbReference>
<keyword evidence="6 7" id="KW-0472">Membrane</keyword>
<feature type="transmembrane region" description="Helical" evidence="7">
    <location>
        <begin position="183"/>
        <end position="205"/>
    </location>
</feature>
<dbReference type="InterPro" id="IPR002656">
    <property type="entry name" value="Acyl_transf_3_dom"/>
</dbReference>
<comment type="subcellular location">
    <subcellularLocation>
        <location evidence="1">Cell membrane</location>
        <topology evidence="1">Multi-pass membrane protein</topology>
    </subcellularLocation>
</comment>
<evidence type="ECO:0000256" key="1">
    <source>
        <dbReference type="ARBA" id="ARBA00004651"/>
    </source>
</evidence>
<keyword evidence="4 7" id="KW-0812">Transmembrane</keyword>
<dbReference type="PANTHER" id="PTHR40074:SF2">
    <property type="entry name" value="O-ACETYLTRANSFERASE WECH"/>
    <property type="match status" value="1"/>
</dbReference>
<organism evidence="9 10">
    <name type="scientific">Kordiimonas lipolytica</name>
    <dbReference type="NCBI Taxonomy" id="1662421"/>
    <lineage>
        <taxon>Bacteria</taxon>
        <taxon>Pseudomonadati</taxon>
        <taxon>Pseudomonadota</taxon>
        <taxon>Alphaproteobacteria</taxon>
        <taxon>Kordiimonadales</taxon>
        <taxon>Kordiimonadaceae</taxon>
        <taxon>Kordiimonas</taxon>
    </lineage>
</organism>
<feature type="domain" description="Acyltransferase 3" evidence="8">
    <location>
        <begin position="16"/>
        <end position="332"/>
    </location>
</feature>
<feature type="transmembrane region" description="Helical" evidence="7">
    <location>
        <begin position="51"/>
        <end position="69"/>
    </location>
</feature>
<evidence type="ECO:0000256" key="4">
    <source>
        <dbReference type="ARBA" id="ARBA00022692"/>
    </source>
</evidence>
<evidence type="ECO:0000256" key="6">
    <source>
        <dbReference type="ARBA" id="ARBA00023136"/>
    </source>
</evidence>
<keyword evidence="5 7" id="KW-1133">Transmembrane helix</keyword>
<comment type="similarity">
    <text evidence="2">Belongs to the acyltransferase 3 family.</text>
</comment>
<protein>
    <submittedName>
        <fullName evidence="9">Acyltransferase family protein</fullName>
    </submittedName>
</protein>
<dbReference type="Pfam" id="PF01757">
    <property type="entry name" value="Acyl_transf_3"/>
    <property type="match status" value="1"/>
</dbReference>
<feature type="transmembrane region" description="Helical" evidence="7">
    <location>
        <begin position="89"/>
        <end position="107"/>
    </location>
</feature>
<dbReference type="PANTHER" id="PTHR40074">
    <property type="entry name" value="O-ACETYLTRANSFERASE WECH"/>
    <property type="match status" value="1"/>
</dbReference>
<feature type="transmembrane region" description="Helical" evidence="7">
    <location>
        <begin position="161"/>
        <end position="177"/>
    </location>
</feature>
<feature type="transmembrane region" description="Helical" evidence="7">
    <location>
        <begin position="280"/>
        <end position="304"/>
    </location>
</feature>
<evidence type="ECO:0000313" key="9">
    <source>
        <dbReference type="EMBL" id="MFC4349781.1"/>
    </source>
</evidence>
<evidence type="ECO:0000259" key="8">
    <source>
        <dbReference type="Pfam" id="PF01757"/>
    </source>
</evidence>
<gene>
    <name evidence="9" type="ORF">ACFO5Q_18160</name>
</gene>